<keyword evidence="1" id="KW-0548">Nucleotidyltransferase</keyword>
<dbReference type="InterPro" id="IPR043502">
    <property type="entry name" value="DNA/RNA_pol_sf"/>
</dbReference>
<dbReference type="OrthoDB" id="5978043at2759"/>
<keyword evidence="2" id="KW-1185">Reference proteome</keyword>
<dbReference type="EMBL" id="SMMG02000005">
    <property type="protein sequence ID" value="KAA3473861.1"/>
    <property type="molecule type" value="Genomic_DNA"/>
</dbReference>
<organism evidence="1 2">
    <name type="scientific">Gossypium australe</name>
    <dbReference type="NCBI Taxonomy" id="47621"/>
    <lineage>
        <taxon>Eukaryota</taxon>
        <taxon>Viridiplantae</taxon>
        <taxon>Streptophyta</taxon>
        <taxon>Embryophyta</taxon>
        <taxon>Tracheophyta</taxon>
        <taxon>Spermatophyta</taxon>
        <taxon>Magnoliopsida</taxon>
        <taxon>eudicotyledons</taxon>
        <taxon>Gunneridae</taxon>
        <taxon>Pentapetalae</taxon>
        <taxon>rosids</taxon>
        <taxon>malvids</taxon>
        <taxon>Malvales</taxon>
        <taxon>Malvaceae</taxon>
        <taxon>Malvoideae</taxon>
        <taxon>Gossypium</taxon>
    </lineage>
</organism>
<dbReference type="GO" id="GO:0003964">
    <property type="term" value="F:RNA-directed DNA polymerase activity"/>
    <property type="evidence" value="ECO:0007669"/>
    <property type="project" value="UniProtKB-KW"/>
</dbReference>
<dbReference type="Proteomes" id="UP000325315">
    <property type="component" value="Unassembled WGS sequence"/>
</dbReference>
<dbReference type="SUPFAM" id="SSF56672">
    <property type="entry name" value="DNA/RNA polymerases"/>
    <property type="match status" value="1"/>
</dbReference>
<sequence>MVEKGYKAYLAYVMGSQNKVIGVCDIHTMNNFPNVFTNELCNLPPNCKVEFDIELYLGPPILFVKKKNGNMLLTFELCSKFDEKSSYFKCEFWLKEVAFVGHVVSVEGVGINPKKIEAIMECRSQRVLLKYEAF</sequence>
<evidence type="ECO:0000313" key="1">
    <source>
        <dbReference type="EMBL" id="KAA3473861.1"/>
    </source>
</evidence>
<reference evidence="2" key="1">
    <citation type="journal article" date="2019" name="Plant Biotechnol. J.">
        <title>Genome sequencing of the Australian wild diploid species Gossypium australe highlights disease resistance and delayed gland morphogenesis.</title>
        <authorList>
            <person name="Cai Y."/>
            <person name="Cai X."/>
            <person name="Wang Q."/>
            <person name="Wang P."/>
            <person name="Zhang Y."/>
            <person name="Cai C."/>
            <person name="Xu Y."/>
            <person name="Wang K."/>
            <person name="Zhou Z."/>
            <person name="Wang C."/>
            <person name="Geng S."/>
            <person name="Li B."/>
            <person name="Dong Q."/>
            <person name="Hou Y."/>
            <person name="Wang H."/>
            <person name="Ai P."/>
            <person name="Liu Z."/>
            <person name="Yi F."/>
            <person name="Sun M."/>
            <person name="An G."/>
            <person name="Cheng J."/>
            <person name="Zhang Y."/>
            <person name="Shi Q."/>
            <person name="Xie Y."/>
            <person name="Shi X."/>
            <person name="Chang Y."/>
            <person name="Huang F."/>
            <person name="Chen Y."/>
            <person name="Hong S."/>
            <person name="Mi L."/>
            <person name="Sun Q."/>
            <person name="Zhang L."/>
            <person name="Zhou B."/>
            <person name="Peng R."/>
            <person name="Zhang X."/>
            <person name="Liu F."/>
        </authorList>
    </citation>
    <scope>NUCLEOTIDE SEQUENCE [LARGE SCALE GENOMIC DNA]</scope>
    <source>
        <strain evidence="2">cv. PA1801</strain>
    </source>
</reference>
<keyword evidence="1" id="KW-0808">Transferase</keyword>
<comment type="caution">
    <text evidence="1">The sequence shown here is derived from an EMBL/GenBank/DDBJ whole genome shotgun (WGS) entry which is preliminary data.</text>
</comment>
<gene>
    <name evidence="1" type="ORF">EPI10_024205</name>
</gene>
<dbReference type="AlphaFoldDB" id="A0A5B6VWV7"/>
<proteinExistence type="predicted"/>
<accession>A0A5B6VWV7</accession>
<evidence type="ECO:0000313" key="2">
    <source>
        <dbReference type="Proteomes" id="UP000325315"/>
    </source>
</evidence>
<name>A0A5B6VWV7_9ROSI</name>
<protein>
    <submittedName>
        <fullName evidence="1">RNA-directed DNA polymerase-like protein</fullName>
    </submittedName>
</protein>
<keyword evidence="1" id="KW-0695">RNA-directed DNA polymerase</keyword>